<gene>
    <name evidence="3" type="ORF">BCR41DRAFT_362310</name>
</gene>
<dbReference type="OrthoDB" id="432299at2759"/>
<dbReference type="PANTHER" id="PTHR43316">
    <property type="entry name" value="HYDROLASE, HALOACID DELAHOGENASE-RELATED"/>
    <property type="match status" value="1"/>
</dbReference>
<dbReference type="Gene3D" id="3.40.50.1000">
    <property type="entry name" value="HAD superfamily/HAD-like"/>
    <property type="match status" value="1"/>
</dbReference>
<dbReference type="InterPro" id="IPR036412">
    <property type="entry name" value="HAD-like_sf"/>
</dbReference>
<dbReference type="RefSeq" id="XP_021876770.1">
    <property type="nucleotide sequence ID" value="XM_022025708.1"/>
</dbReference>
<comment type="caution">
    <text evidence="3">The sequence shown here is derived from an EMBL/GenBank/DDBJ whole genome shotgun (WGS) entry which is preliminary data.</text>
</comment>
<dbReference type="CDD" id="cd01427">
    <property type="entry name" value="HAD_like"/>
    <property type="match status" value="1"/>
</dbReference>
<keyword evidence="4" id="KW-1185">Reference proteome</keyword>
<reference evidence="3 4" key="1">
    <citation type="submission" date="2016-07" db="EMBL/GenBank/DDBJ databases">
        <title>Pervasive Adenine N6-methylation of Active Genes in Fungi.</title>
        <authorList>
            <consortium name="DOE Joint Genome Institute"/>
            <person name="Mondo S.J."/>
            <person name="Dannebaum R.O."/>
            <person name="Kuo R.C."/>
            <person name="Labutti K."/>
            <person name="Haridas S."/>
            <person name="Kuo A."/>
            <person name="Salamov A."/>
            <person name="Ahrendt S.R."/>
            <person name="Lipzen A."/>
            <person name="Sullivan W."/>
            <person name="Andreopoulos W.B."/>
            <person name="Clum A."/>
            <person name="Lindquist E."/>
            <person name="Daum C."/>
            <person name="Ramamoorthy G.K."/>
            <person name="Gryganskyi A."/>
            <person name="Culley D."/>
            <person name="Magnuson J.K."/>
            <person name="James T.Y."/>
            <person name="O'Malley M.A."/>
            <person name="Stajich J.E."/>
            <person name="Spatafora J.W."/>
            <person name="Visel A."/>
            <person name="Grigoriev I.V."/>
        </authorList>
    </citation>
    <scope>NUCLEOTIDE SEQUENCE [LARGE SCALE GENOMIC DNA]</scope>
    <source>
        <strain evidence="3 4">NRRL 3116</strain>
    </source>
</reference>
<dbReference type="InParanoid" id="A0A1Y2G9G4"/>
<dbReference type="SFLD" id="SFLDS00003">
    <property type="entry name" value="Haloacid_Dehalogenase"/>
    <property type="match status" value="1"/>
</dbReference>
<evidence type="ECO:0000313" key="4">
    <source>
        <dbReference type="Proteomes" id="UP000193648"/>
    </source>
</evidence>
<name>A0A1Y2G9G4_9FUNG</name>
<proteinExistence type="predicted"/>
<sequence>MAAQKDIAHPTKMPSAIFLDSGGVINDNAQRGPQWIRYLGEFLPTTVLGGDAQIWGQANAQIVRPFFSRWREYMAQAEDLAAKAQAKATQEQEQGQEGNARETTEDEQAKATNVCWIFERLRLLIWIKEMCRVAGPYVPGLESKILLSLSDDELFEIARSAHLYAIQRVKAAFPGAVETIRKLSANRYPSTGLGRGCKLYISSADSFEDLEHILKGLDVFECFDDIYGSDRVNCLKTSPQYFQRVFARVGVHPVTRDNFSGQVIARVAETGADVEEVEERDEVVVLDDNIEALKYARAVGARTVLVTSGEMVDLSLEEFWHVDYQIQSLSELPDLLESWKIHLAGQVV</sequence>
<dbReference type="GO" id="GO:0016787">
    <property type="term" value="F:hydrolase activity"/>
    <property type="evidence" value="ECO:0007669"/>
    <property type="project" value="UniProtKB-KW"/>
</dbReference>
<dbReference type="SFLD" id="SFLDG01129">
    <property type="entry name" value="C1.5:_HAD__Beta-PGM__Phosphata"/>
    <property type="match status" value="1"/>
</dbReference>
<keyword evidence="1" id="KW-0378">Hydrolase</keyword>
<feature type="compositionally biased region" description="Low complexity" evidence="2">
    <location>
        <begin position="84"/>
        <end position="98"/>
    </location>
</feature>
<evidence type="ECO:0000256" key="1">
    <source>
        <dbReference type="ARBA" id="ARBA00022801"/>
    </source>
</evidence>
<feature type="region of interest" description="Disordered" evidence="2">
    <location>
        <begin position="84"/>
        <end position="106"/>
    </location>
</feature>
<dbReference type="InterPro" id="IPR023214">
    <property type="entry name" value="HAD_sf"/>
</dbReference>
<dbReference type="InterPro" id="IPR051540">
    <property type="entry name" value="S-2-haloacid_dehalogenase"/>
</dbReference>
<dbReference type="EMBL" id="MCFF01000054">
    <property type="protein sequence ID" value="ORZ04833.1"/>
    <property type="molecule type" value="Genomic_DNA"/>
</dbReference>
<evidence type="ECO:0000256" key="2">
    <source>
        <dbReference type="SAM" id="MobiDB-lite"/>
    </source>
</evidence>
<dbReference type="PANTHER" id="PTHR43316:SF8">
    <property type="entry name" value="HAD FAMILY HYDROLASE"/>
    <property type="match status" value="1"/>
</dbReference>
<dbReference type="Pfam" id="PF00702">
    <property type="entry name" value="Hydrolase"/>
    <property type="match status" value="1"/>
</dbReference>
<organism evidence="3 4">
    <name type="scientific">Lobosporangium transversale</name>
    <dbReference type="NCBI Taxonomy" id="64571"/>
    <lineage>
        <taxon>Eukaryota</taxon>
        <taxon>Fungi</taxon>
        <taxon>Fungi incertae sedis</taxon>
        <taxon>Mucoromycota</taxon>
        <taxon>Mortierellomycotina</taxon>
        <taxon>Mortierellomycetes</taxon>
        <taxon>Mortierellales</taxon>
        <taxon>Mortierellaceae</taxon>
        <taxon>Lobosporangium</taxon>
    </lineage>
</organism>
<dbReference type="Proteomes" id="UP000193648">
    <property type="component" value="Unassembled WGS sequence"/>
</dbReference>
<dbReference type="AlphaFoldDB" id="A0A1Y2G9G4"/>
<accession>A0A1Y2G9G4</accession>
<evidence type="ECO:0000313" key="3">
    <source>
        <dbReference type="EMBL" id="ORZ04833.1"/>
    </source>
</evidence>
<protein>
    <submittedName>
        <fullName evidence="3">HAD-like domain-containing protein</fullName>
    </submittedName>
</protein>
<dbReference type="SUPFAM" id="SSF56784">
    <property type="entry name" value="HAD-like"/>
    <property type="match status" value="1"/>
</dbReference>
<dbReference type="GeneID" id="33567551"/>